<evidence type="ECO:0000256" key="1">
    <source>
        <dbReference type="SAM" id="Phobius"/>
    </source>
</evidence>
<feature type="transmembrane region" description="Helical" evidence="1">
    <location>
        <begin position="123"/>
        <end position="142"/>
    </location>
</feature>
<feature type="transmembrane region" description="Helical" evidence="1">
    <location>
        <begin position="177"/>
        <end position="198"/>
    </location>
</feature>
<dbReference type="InterPro" id="IPR022139">
    <property type="entry name" value="Fam-L/Fam-M-like_plasmodium"/>
</dbReference>
<dbReference type="Pfam" id="PF12420">
    <property type="entry name" value="DUF3671"/>
    <property type="match status" value="1"/>
</dbReference>
<proteinExistence type="predicted"/>
<evidence type="ECO:0008006" key="4">
    <source>
        <dbReference type="Google" id="ProtNLM"/>
    </source>
</evidence>
<protein>
    <recommendedName>
        <fullName evidence="4">Fam-m protein</fullName>
    </recommendedName>
</protein>
<organism evidence="2 3">
    <name type="scientific">Plasmodium malariae</name>
    <dbReference type="NCBI Taxonomy" id="5858"/>
    <lineage>
        <taxon>Eukaryota</taxon>
        <taxon>Sar</taxon>
        <taxon>Alveolata</taxon>
        <taxon>Apicomplexa</taxon>
        <taxon>Aconoidasida</taxon>
        <taxon>Haemosporida</taxon>
        <taxon>Plasmodiidae</taxon>
        <taxon>Plasmodium</taxon>
        <taxon>Plasmodium (Plasmodium)</taxon>
    </lineage>
</organism>
<dbReference type="AlphaFoldDB" id="A0A1A8X1H5"/>
<dbReference type="Proteomes" id="UP000078597">
    <property type="component" value="Unassembled WGS sequence"/>
</dbReference>
<reference evidence="3" key="1">
    <citation type="submission" date="2016-05" db="EMBL/GenBank/DDBJ databases">
        <authorList>
            <person name="Naeem Raeece"/>
        </authorList>
    </citation>
    <scope>NUCLEOTIDE SEQUENCE [LARGE SCALE GENOMIC DNA]</scope>
</reference>
<evidence type="ECO:0000313" key="2">
    <source>
        <dbReference type="EMBL" id="SBS97540.1"/>
    </source>
</evidence>
<keyword evidence="1" id="KW-0472">Membrane</keyword>
<accession>A0A1A8X1H5</accession>
<name>A0A1A8X1H5_PLAMA</name>
<gene>
    <name evidence="2" type="ORF">PMALA_060530</name>
</gene>
<dbReference type="VEuPathDB" id="PlasmoDB:PmUG01_00044200"/>
<sequence>MERKCHVDKGLDKRNYRSLAKYKPDNSNDLYLKGNFQNNEVNKKKDIHSNEKVEKGKSKLSNRSLLNKSQYYTEVIDYNKAIFDGKHFHFEKKWINKKDYDNFLDKKRRICYINLKKIKFRSYRYGVALFLIFLMLGVGYIIGDIYGVVKDAGEGIRIKLSSIISISESLDPYTCTILYGIDIIIFSILIIIAIPKILRNKEKYNKIKLMNE</sequence>
<keyword evidence="1" id="KW-0812">Transmembrane</keyword>
<evidence type="ECO:0000313" key="3">
    <source>
        <dbReference type="Proteomes" id="UP000078597"/>
    </source>
</evidence>
<dbReference type="EMBL" id="FLQW01004789">
    <property type="protein sequence ID" value="SBS97540.1"/>
    <property type="molecule type" value="Genomic_DNA"/>
</dbReference>
<keyword evidence="1" id="KW-1133">Transmembrane helix</keyword>